<dbReference type="Proteomes" id="UP001374579">
    <property type="component" value="Unassembled WGS sequence"/>
</dbReference>
<organism evidence="1 2">
    <name type="scientific">Littorina saxatilis</name>
    <dbReference type="NCBI Taxonomy" id="31220"/>
    <lineage>
        <taxon>Eukaryota</taxon>
        <taxon>Metazoa</taxon>
        <taxon>Spiralia</taxon>
        <taxon>Lophotrochozoa</taxon>
        <taxon>Mollusca</taxon>
        <taxon>Gastropoda</taxon>
        <taxon>Caenogastropoda</taxon>
        <taxon>Littorinimorpha</taxon>
        <taxon>Littorinoidea</taxon>
        <taxon>Littorinidae</taxon>
        <taxon>Littorina</taxon>
    </lineage>
</organism>
<evidence type="ECO:0000313" key="2">
    <source>
        <dbReference type="Proteomes" id="UP001374579"/>
    </source>
</evidence>
<keyword evidence="2" id="KW-1185">Reference proteome</keyword>
<accession>A0AAN9BEJ9</accession>
<comment type="caution">
    <text evidence="1">The sequence shown here is derived from an EMBL/GenBank/DDBJ whole genome shotgun (WGS) entry which is preliminary data.</text>
</comment>
<gene>
    <name evidence="1" type="ORF">V1264_019088</name>
</gene>
<sequence length="74" mass="8566">MWRALSEALRKPGMTVITVPSIEESLENLGILKEVNMDWLKPVDLRKERKRAKCELLGGNSDEDELDNIFMYKT</sequence>
<proteinExistence type="predicted"/>
<evidence type="ECO:0000313" key="1">
    <source>
        <dbReference type="EMBL" id="KAK7104355.1"/>
    </source>
</evidence>
<dbReference type="EMBL" id="JBAMIC010000008">
    <property type="protein sequence ID" value="KAK7104355.1"/>
    <property type="molecule type" value="Genomic_DNA"/>
</dbReference>
<reference evidence="1 2" key="1">
    <citation type="submission" date="2024-02" db="EMBL/GenBank/DDBJ databases">
        <title>Chromosome-scale genome assembly of the rough periwinkle Littorina saxatilis.</title>
        <authorList>
            <person name="De Jode A."/>
            <person name="Faria R."/>
            <person name="Formenti G."/>
            <person name="Sims Y."/>
            <person name="Smith T.P."/>
            <person name="Tracey A."/>
            <person name="Wood J.M.D."/>
            <person name="Zagrodzka Z.B."/>
            <person name="Johannesson K."/>
            <person name="Butlin R.K."/>
            <person name="Leder E.H."/>
        </authorList>
    </citation>
    <scope>NUCLEOTIDE SEQUENCE [LARGE SCALE GENOMIC DNA]</scope>
    <source>
        <strain evidence="1">Snail1</strain>
        <tissue evidence="1">Muscle</tissue>
    </source>
</reference>
<dbReference type="AlphaFoldDB" id="A0AAN9BEJ9"/>
<protein>
    <submittedName>
        <fullName evidence="1">Uncharacterized protein</fullName>
    </submittedName>
</protein>
<name>A0AAN9BEJ9_9CAEN</name>